<evidence type="ECO:0000313" key="11">
    <source>
        <dbReference type="Proteomes" id="UP001054837"/>
    </source>
</evidence>
<dbReference type="AlphaFoldDB" id="A0AAV4R0V5"/>
<dbReference type="Pfam" id="PF13909">
    <property type="entry name" value="zf-H2C2_5"/>
    <property type="match status" value="1"/>
</dbReference>
<dbReference type="EMBL" id="BPLQ01005292">
    <property type="protein sequence ID" value="GIY13931.1"/>
    <property type="molecule type" value="Genomic_DNA"/>
</dbReference>
<evidence type="ECO:0000256" key="6">
    <source>
        <dbReference type="ARBA" id="ARBA00023242"/>
    </source>
</evidence>
<evidence type="ECO:0000256" key="1">
    <source>
        <dbReference type="ARBA" id="ARBA00004123"/>
    </source>
</evidence>
<dbReference type="Proteomes" id="UP001054837">
    <property type="component" value="Unassembled WGS sequence"/>
</dbReference>
<comment type="caution">
    <text evidence="10">The sequence shown here is derived from an EMBL/GenBank/DDBJ whole genome shotgun (WGS) entry which is preliminary data.</text>
</comment>
<dbReference type="PANTHER" id="PTHR24394">
    <property type="entry name" value="ZINC FINGER PROTEIN"/>
    <property type="match status" value="1"/>
</dbReference>
<dbReference type="SUPFAM" id="SSF57667">
    <property type="entry name" value="beta-beta-alpha zinc fingers"/>
    <property type="match status" value="3"/>
</dbReference>
<evidence type="ECO:0000313" key="10">
    <source>
        <dbReference type="EMBL" id="GIY13931.1"/>
    </source>
</evidence>
<feature type="domain" description="C2H2-type" evidence="9">
    <location>
        <begin position="197"/>
        <end position="224"/>
    </location>
</feature>
<keyword evidence="4 7" id="KW-0863">Zinc-finger</keyword>
<dbReference type="GO" id="GO:0000981">
    <property type="term" value="F:DNA-binding transcription factor activity, RNA polymerase II-specific"/>
    <property type="evidence" value="ECO:0007669"/>
    <property type="project" value="TreeGrafter"/>
</dbReference>
<name>A0AAV4R0V5_9ARAC</name>
<reference evidence="10 11" key="1">
    <citation type="submission" date="2021-06" db="EMBL/GenBank/DDBJ databases">
        <title>Caerostris darwini draft genome.</title>
        <authorList>
            <person name="Kono N."/>
            <person name="Arakawa K."/>
        </authorList>
    </citation>
    <scope>NUCLEOTIDE SEQUENCE [LARGE SCALE GENOMIC DNA]</scope>
</reference>
<sequence>MSLPERLLRAPAGSNVQNQLARGNVGDASNETTADLFDRTSGLRNPICSYMGAEGGQNVVRSSENVQQSAEYSLLQPASNKRNLSNTNDSLTECSVWNKKMRYCEMNPNECSCQPLDLSIRGASFKTNGIRDGEINSCQKTQSSTPASSEEYSSSALSSSKTKDQGKKHVCDIHKKEFSSLSKLEAHMRTPTGEKPFVCNTCQMAFNRSDNLKRHMRIHTGETPYSCEICQRKFAHSSSLKSHKAIHSGISLHCNYCDFETPHKSSLKRHLKRYHSEHKEKCPVCDVYFFSKESLQSHQCKKL</sequence>
<evidence type="ECO:0000256" key="2">
    <source>
        <dbReference type="ARBA" id="ARBA00022723"/>
    </source>
</evidence>
<evidence type="ECO:0000256" key="4">
    <source>
        <dbReference type="ARBA" id="ARBA00022771"/>
    </source>
</evidence>
<dbReference type="InterPro" id="IPR013087">
    <property type="entry name" value="Znf_C2H2_type"/>
</dbReference>
<feature type="domain" description="C2H2-type" evidence="9">
    <location>
        <begin position="252"/>
        <end position="280"/>
    </location>
</feature>
<keyword evidence="5" id="KW-0862">Zinc</keyword>
<keyword evidence="11" id="KW-1185">Reference proteome</keyword>
<dbReference type="GO" id="GO:0005634">
    <property type="term" value="C:nucleus"/>
    <property type="evidence" value="ECO:0007669"/>
    <property type="project" value="UniProtKB-SubCell"/>
</dbReference>
<feature type="domain" description="C2H2-type" evidence="9">
    <location>
        <begin position="169"/>
        <end position="196"/>
    </location>
</feature>
<comment type="subcellular location">
    <subcellularLocation>
        <location evidence="1">Nucleus</location>
    </subcellularLocation>
</comment>
<evidence type="ECO:0000256" key="5">
    <source>
        <dbReference type="ARBA" id="ARBA00022833"/>
    </source>
</evidence>
<dbReference type="Pfam" id="PF00096">
    <property type="entry name" value="zf-C2H2"/>
    <property type="match status" value="2"/>
</dbReference>
<protein>
    <recommendedName>
        <fullName evidence="9">C2H2-type domain-containing protein</fullName>
    </recommendedName>
</protein>
<keyword evidence="6" id="KW-0539">Nucleus</keyword>
<dbReference type="FunFam" id="3.30.160.60:FF:000557">
    <property type="entry name" value="zinc finger and SCAN domain-containing protein 29"/>
    <property type="match status" value="1"/>
</dbReference>
<evidence type="ECO:0000259" key="9">
    <source>
        <dbReference type="PROSITE" id="PS50157"/>
    </source>
</evidence>
<organism evidence="10 11">
    <name type="scientific">Caerostris darwini</name>
    <dbReference type="NCBI Taxonomy" id="1538125"/>
    <lineage>
        <taxon>Eukaryota</taxon>
        <taxon>Metazoa</taxon>
        <taxon>Ecdysozoa</taxon>
        <taxon>Arthropoda</taxon>
        <taxon>Chelicerata</taxon>
        <taxon>Arachnida</taxon>
        <taxon>Araneae</taxon>
        <taxon>Araneomorphae</taxon>
        <taxon>Entelegynae</taxon>
        <taxon>Araneoidea</taxon>
        <taxon>Araneidae</taxon>
        <taxon>Caerostris</taxon>
    </lineage>
</organism>
<dbReference type="PANTHER" id="PTHR24394:SF29">
    <property type="entry name" value="MYONEURIN"/>
    <property type="match status" value="1"/>
</dbReference>
<evidence type="ECO:0000256" key="7">
    <source>
        <dbReference type="PROSITE-ProRule" id="PRU00042"/>
    </source>
</evidence>
<dbReference type="Gene3D" id="3.30.160.60">
    <property type="entry name" value="Classic Zinc Finger"/>
    <property type="match status" value="4"/>
</dbReference>
<proteinExistence type="predicted"/>
<dbReference type="GO" id="GO:0008270">
    <property type="term" value="F:zinc ion binding"/>
    <property type="evidence" value="ECO:0007669"/>
    <property type="project" value="UniProtKB-KW"/>
</dbReference>
<accession>A0AAV4R0V5</accession>
<keyword evidence="3" id="KW-0677">Repeat</keyword>
<feature type="domain" description="C2H2-type" evidence="9">
    <location>
        <begin position="225"/>
        <end position="249"/>
    </location>
</feature>
<dbReference type="PROSITE" id="PS50157">
    <property type="entry name" value="ZINC_FINGER_C2H2_2"/>
    <property type="match status" value="4"/>
</dbReference>
<evidence type="ECO:0000256" key="8">
    <source>
        <dbReference type="SAM" id="MobiDB-lite"/>
    </source>
</evidence>
<dbReference type="PROSITE" id="PS00028">
    <property type="entry name" value="ZINC_FINGER_C2H2_1"/>
    <property type="match status" value="2"/>
</dbReference>
<feature type="region of interest" description="Disordered" evidence="8">
    <location>
        <begin position="131"/>
        <end position="167"/>
    </location>
</feature>
<gene>
    <name evidence="10" type="ORF">CDAR_513881</name>
</gene>
<dbReference type="InterPro" id="IPR036236">
    <property type="entry name" value="Znf_C2H2_sf"/>
</dbReference>
<evidence type="ECO:0000256" key="3">
    <source>
        <dbReference type="ARBA" id="ARBA00022737"/>
    </source>
</evidence>
<feature type="compositionally biased region" description="Low complexity" evidence="8">
    <location>
        <begin position="143"/>
        <end position="160"/>
    </location>
</feature>
<dbReference type="Pfam" id="PF12874">
    <property type="entry name" value="zf-met"/>
    <property type="match status" value="1"/>
</dbReference>
<dbReference type="FunFam" id="3.30.160.60:FF:000512">
    <property type="entry name" value="zinc finger protein 197 isoform X1"/>
    <property type="match status" value="1"/>
</dbReference>
<keyword evidence="2" id="KW-0479">Metal-binding</keyword>
<dbReference type="SMART" id="SM00355">
    <property type="entry name" value="ZnF_C2H2"/>
    <property type="match status" value="4"/>
</dbReference>